<comment type="similarity">
    <text evidence="1">Belongs to the AAA ATPase family. PCH2 subfamily.</text>
</comment>
<dbReference type="AlphaFoldDB" id="A0A319E1C2"/>
<dbReference type="InterPro" id="IPR027417">
    <property type="entry name" value="P-loop_NTPase"/>
</dbReference>
<evidence type="ECO:0000313" key="9">
    <source>
        <dbReference type="Proteomes" id="UP000248423"/>
    </source>
</evidence>
<evidence type="ECO:0000256" key="1">
    <source>
        <dbReference type="ARBA" id="ARBA00007271"/>
    </source>
</evidence>
<sequence length="479" mass="52988">MSVTNCISRPVDVSQQPVLHVEARVKNSGDGIIVRTDLIRDEVTEWLMDNFVVLSLGQTISSFGGLSEPNAQALDSILVAECSGGNLDSGAYRLKQVQLDVQAYQLRTQSDQQSPQNTQALDESESGDDVPRARILALPSHDLDGLWESLEFDQPIQSTLLSAISRMAVSFSARRLDKWTINWNRLILIWGPPGTGKTSFCRGLAQKLAIRLGKHYPQSKLFEINAHSLGSKFFGESGKLVNRMFESMELLLEAEEDTFVCVFMDEIETLAARRDRALSSNEPFDAIRAVDALLTGLDKLKEHPNVIVVCTSNLVTALDQAFLDRVDIKKYIPQLSGRPIYKIYKDCLEELGRHGIIEGASFDVVQVSPNDPQTALQYVEKPAEQLILPTFDEMLLHYKMFPDAIPKLLADAVLESIGLSGRTVRRLPALSLVLYSNRAQCDIRTAIQALRMGIASECQAMAEAMMADEHPGTAAPNGQ</sequence>
<evidence type="ECO:0000256" key="2">
    <source>
        <dbReference type="ARBA" id="ARBA00022741"/>
    </source>
</evidence>
<dbReference type="FunFam" id="3.40.50.300:FF:001494">
    <property type="entry name" value="Pachytene checkpoint component Pch2"/>
    <property type="match status" value="1"/>
</dbReference>
<dbReference type="InterPro" id="IPR003960">
    <property type="entry name" value="ATPase_AAA_CS"/>
</dbReference>
<evidence type="ECO:0000256" key="4">
    <source>
        <dbReference type="ARBA" id="ARBA00023254"/>
    </source>
</evidence>
<dbReference type="PANTHER" id="PTHR45991:SF1">
    <property type="entry name" value="PACHYTENE CHECKPOINT PROTEIN 2 HOMOLOG"/>
    <property type="match status" value="1"/>
</dbReference>
<dbReference type="GO" id="GO:0016887">
    <property type="term" value="F:ATP hydrolysis activity"/>
    <property type="evidence" value="ECO:0007669"/>
    <property type="project" value="InterPro"/>
</dbReference>
<dbReference type="InterPro" id="IPR003959">
    <property type="entry name" value="ATPase_AAA_core"/>
</dbReference>
<dbReference type="InterPro" id="IPR003593">
    <property type="entry name" value="AAA+_ATPase"/>
</dbReference>
<organism evidence="8 9">
    <name type="scientific">Aspergillus sclerotiicarbonarius (strain CBS 121057 / IBT 28362)</name>
    <dbReference type="NCBI Taxonomy" id="1448318"/>
    <lineage>
        <taxon>Eukaryota</taxon>
        <taxon>Fungi</taxon>
        <taxon>Dikarya</taxon>
        <taxon>Ascomycota</taxon>
        <taxon>Pezizomycotina</taxon>
        <taxon>Eurotiomycetes</taxon>
        <taxon>Eurotiomycetidae</taxon>
        <taxon>Eurotiales</taxon>
        <taxon>Aspergillaceae</taxon>
        <taxon>Aspergillus</taxon>
        <taxon>Aspergillus subgen. Circumdati</taxon>
    </lineage>
</organism>
<dbReference type="SMART" id="SM00382">
    <property type="entry name" value="AAA"/>
    <property type="match status" value="1"/>
</dbReference>
<dbReference type="PANTHER" id="PTHR45991">
    <property type="entry name" value="PACHYTENE CHECKPOINT PROTEIN 2"/>
    <property type="match status" value="1"/>
</dbReference>
<reference evidence="8 9" key="1">
    <citation type="submission" date="2018-02" db="EMBL/GenBank/DDBJ databases">
        <title>The genomes of Aspergillus section Nigri reveals drivers in fungal speciation.</title>
        <authorList>
            <consortium name="DOE Joint Genome Institute"/>
            <person name="Vesth T.C."/>
            <person name="Nybo J."/>
            <person name="Theobald S."/>
            <person name="Brandl J."/>
            <person name="Frisvad J.C."/>
            <person name="Nielsen K.F."/>
            <person name="Lyhne E.K."/>
            <person name="Kogle M.E."/>
            <person name="Kuo A."/>
            <person name="Riley R."/>
            <person name="Clum A."/>
            <person name="Nolan M."/>
            <person name="Lipzen A."/>
            <person name="Salamov A."/>
            <person name="Henrissat B."/>
            <person name="Wiebenga A."/>
            <person name="De vries R.P."/>
            <person name="Grigoriev I.V."/>
            <person name="Mortensen U.H."/>
            <person name="Andersen M.R."/>
            <person name="Baker S.E."/>
        </authorList>
    </citation>
    <scope>NUCLEOTIDE SEQUENCE [LARGE SCALE GENOMIC DNA]</scope>
    <source>
        <strain evidence="8 9">CBS 121057</strain>
    </source>
</reference>
<dbReference type="GO" id="GO:0051598">
    <property type="term" value="P:meiotic recombination checkpoint signaling"/>
    <property type="evidence" value="ECO:0007669"/>
    <property type="project" value="TreeGrafter"/>
</dbReference>
<evidence type="ECO:0000256" key="3">
    <source>
        <dbReference type="ARBA" id="ARBA00022840"/>
    </source>
</evidence>
<keyword evidence="4" id="KW-0469">Meiosis</keyword>
<evidence type="ECO:0000313" key="8">
    <source>
        <dbReference type="EMBL" id="PYI03822.1"/>
    </source>
</evidence>
<dbReference type="OrthoDB" id="5925at2759"/>
<dbReference type="VEuPathDB" id="FungiDB:BO78DRAFT_349029"/>
<evidence type="ECO:0000259" key="7">
    <source>
        <dbReference type="SMART" id="SM00382"/>
    </source>
</evidence>
<dbReference type="Pfam" id="PF23242">
    <property type="entry name" value="AAA_lid_TRIP13_C"/>
    <property type="match status" value="1"/>
</dbReference>
<dbReference type="SUPFAM" id="SSF52540">
    <property type="entry name" value="P-loop containing nucleoside triphosphate hydrolases"/>
    <property type="match status" value="1"/>
</dbReference>
<dbReference type="GO" id="GO:0005634">
    <property type="term" value="C:nucleus"/>
    <property type="evidence" value="ECO:0007669"/>
    <property type="project" value="TreeGrafter"/>
</dbReference>
<proteinExistence type="inferred from homology"/>
<feature type="domain" description="AAA+ ATPase" evidence="7">
    <location>
        <begin position="183"/>
        <end position="336"/>
    </location>
</feature>
<gene>
    <name evidence="8" type="ORF">BO78DRAFT_349029</name>
</gene>
<dbReference type="InterPro" id="IPR058249">
    <property type="entry name" value="Pch2_C"/>
</dbReference>
<dbReference type="STRING" id="1448318.A0A319E1C2"/>
<feature type="region of interest" description="Disordered" evidence="6">
    <location>
        <begin position="107"/>
        <end position="129"/>
    </location>
</feature>
<dbReference type="Gene3D" id="3.40.50.300">
    <property type="entry name" value="P-loop containing nucleotide triphosphate hydrolases"/>
    <property type="match status" value="1"/>
</dbReference>
<feature type="compositionally biased region" description="Polar residues" evidence="6">
    <location>
        <begin position="107"/>
        <end position="121"/>
    </location>
</feature>
<evidence type="ECO:0000256" key="6">
    <source>
        <dbReference type="SAM" id="MobiDB-lite"/>
    </source>
</evidence>
<keyword evidence="9" id="KW-1185">Reference proteome</keyword>
<dbReference type="Pfam" id="PF00004">
    <property type="entry name" value="AAA"/>
    <property type="match status" value="1"/>
</dbReference>
<dbReference type="GO" id="GO:0005524">
    <property type="term" value="F:ATP binding"/>
    <property type="evidence" value="ECO:0007669"/>
    <property type="project" value="UniProtKB-KW"/>
</dbReference>
<protein>
    <submittedName>
        <fullName evidence="8">Pachytene checkpoint component Pch2</fullName>
    </submittedName>
</protein>
<keyword evidence="3 5" id="KW-0067">ATP-binding</keyword>
<dbReference type="GO" id="GO:0007131">
    <property type="term" value="P:reciprocal meiotic recombination"/>
    <property type="evidence" value="ECO:0007669"/>
    <property type="project" value="TreeGrafter"/>
</dbReference>
<accession>A0A319E1C2</accession>
<dbReference type="Proteomes" id="UP000248423">
    <property type="component" value="Unassembled WGS sequence"/>
</dbReference>
<dbReference type="InterPro" id="IPR044539">
    <property type="entry name" value="Pch2-like"/>
</dbReference>
<evidence type="ECO:0000256" key="5">
    <source>
        <dbReference type="RuleBase" id="RU003651"/>
    </source>
</evidence>
<name>A0A319E1C2_ASPSB</name>
<keyword evidence="2 5" id="KW-0547">Nucleotide-binding</keyword>
<dbReference type="Pfam" id="PF23563">
    <property type="entry name" value="TRIP13_N"/>
    <property type="match status" value="1"/>
</dbReference>
<dbReference type="PROSITE" id="PS00674">
    <property type="entry name" value="AAA"/>
    <property type="match status" value="1"/>
</dbReference>
<dbReference type="EMBL" id="KZ826376">
    <property type="protein sequence ID" value="PYI03822.1"/>
    <property type="molecule type" value="Genomic_DNA"/>
</dbReference>
<dbReference type="GO" id="GO:0005694">
    <property type="term" value="C:chromosome"/>
    <property type="evidence" value="ECO:0007669"/>
    <property type="project" value="TreeGrafter"/>
</dbReference>